<sequence>MPDQQGRVFTVTADDDCQLSGRVCGEDDAEPLVLAHPIGFDHRFWEDAAAHLQKRFRLILPDARGHGTSSRGAGETSVEQLAADLLSILDGLDLPQAAFAGCSMGSATAMRLGAAAPERVTWLGLANAPAKIPLPRERFDAGIAASRSGGYPELARGMLSRWIAADIQESRPEWMEHTWAAMASTDGNGFADAFAALRDSDRTLDLTCLTAPALVITGEHDEAFAPQAATAMAESLADAQLAVIKGAGHLAPIEQPAAFAQVLIEFADGHARA</sequence>
<dbReference type="EC" id="3.1.1.24" evidence="2"/>
<keyword evidence="3" id="KW-1185">Reference proteome</keyword>
<dbReference type="InterPro" id="IPR050471">
    <property type="entry name" value="AB_hydrolase"/>
</dbReference>
<dbReference type="EMBL" id="JACHLR010000007">
    <property type="protein sequence ID" value="MBB4858632.1"/>
    <property type="molecule type" value="Genomic_DNA"/>
</dbReference>
<proteinExistence type="predicted"/>
<evidence type="ECO:0000259" key="1">
    <source>
        <dbReference type="Pfam" id="PF00561"/>
    </source>
</evidence>
<dbReference type="GO" id="GO:0047570">
    <property type="term" value="F:3-oxoadipate enol-lactonase activity"/>
    <property type="evidence" value="ECO:0007669"/>
    <property type="project" value="UniProtKB-EC"/>
</dbReference>
<dbReference type="PRINTS" id="PR00412">
    <property type="entry name" value="EPOXHYDRLASE"/>
</dbReference>
<dbReference type="SUPFAM" id="SSF53474">
    <property type="entry name" value="alpha/beta-Hydrolases"/>
    <property type="match status" value="1"/>
</dbReference>
<feature type="domain" description="AB hydrolase-1" evidence="1">
    <location>
        <begin position="31"/>
        <end position="255"/>
    </location>
</feature>
<dbReference type="AlphaFoldDB" id="A0A7W7K9D2"/>
<gene>
    <name evidence="2" type="ORF">HNO88_001958</name>
</gene>
<dbReference type="Pfam" id="PF00561">
    <property type="entry name" value="Abhydrolase_1"/>
    <property type="match status" value="1"/>
</dbReference>
<dbReference type="InterPro" id="IPR000073">
    <property type="entry name" value="AB_hydrolase_1"/>
</dbReference>
<dbReference type="InterPro" id="IPR029058">
    <property type="entry name" value="AB_hydrolase_fold"/>
</dbReference>
<dbReference type="Proteomes" id="UP000555448">
    <property type="component" value="Unassembled WGS sequence"/>
</dbReference>
<evidence type="ECO:0000313" key="2">
    <source>
        <dbReference type="EMBL" id="MBB4858632.1"/>
    </source>
</evidence>
<comment type="caution">
    <text evidence="2">The sequence shown here is derived from an EMBL/GenBank/DDBJ whole genome shotgun (WGS) entry which is preliminary data.</text>
</comment>
<name>A0A7W7K9D2_9SPHN</name>
<keyword evidence="2" id="KW-0378">Hydrolase</keyword>
<evidence type="ECO:0000313" key="3">
    <source>
        <dbReference type="Proteomes" id="UP000555448"/>
    </source>
</evidence>
<dbReference type="PANTHER" id="PTHR43433">
    <property type="entry name" value="HYDROLASE, ALPHA/BETA FOLD FAMILY PROTEIN"/>
    <property type="match status" value="1"/>
</dbReference>
<dbReference type="PRINTS" id="PR00111">
    <property type="entry name" value="ABHYDROLASE"/>
</dbReference>
<accession>A0A7W7K9D2</accession>
<protein>
    <submittedName>
        <fullName evidence="2">3-oxoadipate enol-lactonase</fullName>
        <ecNumber evidence="2">3.1.1.24</ecNumber>
    </submittedName>
</protein>
<dbReference type="InterPro" id="IPR000639">
    <property type="entry name" value="Epox_hydrolase-like"/>
</dbReference>
<organism evidence="2 3">
    <name type="scientific">Novosphingobium chloroacetimidivorans</name>
    <dbReference type="NCBI Taxonomy" id="1428314"/>
    <lineage>
        <taxon>Bacteria</taxon>
        <taxon>Pseudomonadati</taxon>
        <taxon>Pseudomonadota</taxon>
        <taxon>Alphaproteobacteria</taxon>
        <taxon>Sphingomonadales</taxon>
        <taxon>Sphingomonadaceae</taxon>
        <taxon>Novosphingobium</taxon>
    </lineage>
</organism>
<dbReference type="PANTHER" id="PTHR43433:SF4">
    <property type="entry name" value="NON-HEME CHLOROPEROXIDASE-RELATED"/>
    <property type="match status" value="1"/>
</dbReference>
<dbReference type="RefSeq" id="WP_184244476.1">
    <property type="nucleotide sequence ID" value="NZ_JACHLR010000007.1"/>
</dbReference>
<reference evidence="2 3" key="1">
    <citation type="submission" date="2020-08" db="EMBL/GenBank/DDBJ databases">
        <title>Functional genomics of gut bacteria from endangered species of beetles.</title>
        <authorList>
            <person name="Carlos-Shanley C."/>
        </authorList>
    </citation>
    <scope>NUCLEOTIDE SEQUENCE [LARGE SCALE GENOMIC DNA]</scope>
    <source>
        <strain evidence="2 3">S00245</strain>
    </source>
</reference>
<dbReference type="Gene3D" id="3.40.50.1820">
    <property type="entry name" value="alpha/beta hydrolase"/>
    <property type="match status" value="1"/>
</dbReference>